<evidence type="ECO:0000256" key="2">
    <source>
        <dbReference type="ARBA" id="ARBA00022741"/>
    </source>
</evidence>
<dbReference type="PANTHER" id="PTHR30258">
    <property type="entry name" value="TYPE II SECRETION SYSTEM PROTEIN GSPE-RELATED"/>
    <property type="match status" value="1"/>
</dbReference>
<feature type="compositionally biased region" description="Basic and acidic residues" evidence="4">
    <location>
        <begin position="109"/>
        <end position="121"/>
    </location>
</feature>
<dbReference type="Gene3D" id="3.30.450.90">
    <property type="match status" value="1"/>
</dbReference>
<dbReference type="EMBL" id="DUTP01000005">
    <property type="protein sequence ID" value="HHX99571.1"/>
    <property type="molecule type" value="Genomic_DNA"/>
</dbReference>
<proteinExistence type="inferred from homology"/>
<dbReference type="GO" id="GO:0005886">
    <property type="term" value="C:plasma membrane"/>
    <property type="evidence" value="ECO:0007669"/>
    <property type="project" value="TreeGrafter"/>
</dbReference>
<accession>A0A832R8Q7</accession>
<evidence type="ECO:0000259" key="5">
    <source>
        <dbReference type="Pfam" id="PF00437"/>
    </source>
</evidence>
<feature type="domain" description="Bacterial type II secretion system protein E" evidence="5">
    <location>
        <begin position="163"/>
        <end position="464"/>
    </location>
</feature>
<name>A0A832R8Q7_9BACT</name>
<dbReference type="Proteomes" id="UP000576550">
    <property type="component" value="Unassembled WGS sequence"/>
</dbReference>
<dbReference type="GO" id="GO:0005524">
    <property type="term" value="F:ATP binding"/>
    <property type="evidence" value="ECO:0007669"/>
    <property type="project" value="UniProtKB-KW"/>
</dbReference>
<protein>
    <submittedName>
        <fullName evidence="6">Type II/IV secretion system protein</fullName>
    </submittedName>
</protein>
<evidence type="ECO:0000256" key="1">
    <source>
        <dbReference type="ARBA" id="ARBA00006611"/>
    </source>
</evidence>
<reference evidence="6 7" key="1">
    <citation type="journal article" date="2020" name="Biotechnol. Biofuels">
        <title>New insights from the biogas microbiome by comprehensive genome-resolved metagenomics of nearly 1600 species originating from multiple anaerobic digesters.</title>
        <authorList>
            <person name="Campanaro S."/>
            <person name="Treu L."/>
            <person name="Rodriguez-R L.M."/>
            <person name="Kovalovszki A."/>
            <person name="Ziels R.M."/>
            <person name="Maus I."/>
            <person name="Zhu X."/>
            <person name="Kougias P.G."/>
            <person name="Basile A."/>
            <person name="Luo G."/>
            <person name="Schluter A."/>
            <person name="Konstantinidis K.T."/>
            <person name="Angelidaki I."/>
        </authorList>
    </citation>
    <scope>NUCLEOTIDE SEQUENCE [LARGE SCALE GENOMIC DNA]</scope>
    <source>
        <strain evidence="6">AS05jafATM_89</strain>
    </source>
</reference>
<organism evidence="6 7">
    <name type="scientific">Candidatus Dojkabacteria bacterium</name>
    <dbReference type="NCBI Taxonomy" id="2099670"/>
    <lineage>
        <taxon>Bacteria</taxon>
        <taxon>Candidatus Dojkabacteria</taxon>
    </lineage>
</organism>
<evidence type="ECO:0000256" key="3">
    <source>
        <dbReference type="ARBA" id="ARBA00022840"/>
    </source>
</evidence>
<dbReference type="GO" id="GO:0016887">
    <property type="term" value="F:ATP hydrolysis activity"/>
    <property type="evidence" value="ECO:0007669"/>
    <property type="project" value="TreeGrafter"/>
</dbReference>
<keyword evidence="3" id="KW-0067">ATP-binding</keyword>
<comment type="caution">
    <text evidence="6">The sequence shown here is derived from an EMBL/GenBank/DDBJ whole genome shotgun (WGS) entry which is preliminary data.</text>
</comment>
<dbReference type="InterPro" id="IPR001482">
    <property type="entry name" value="T2SS/T4SS_dom"/>
</dbReference>
<feature type="domain" description="Bacterial type II secretion system protein E" evidence="5">
    <location>
        <begin position="16"/>
        <end position="103"/>
    </location>
</feature>
<dbReference type="PANTHER" id="PTHR30258:SF1">
    <property type="entry name" value="PROTEIN TRANSPORT PROTEIN HOFB HOMOLOG"/>
    <property type="match status" value="1"/>
</dbReference>
<evidence type="ECO:0000313" key="6">
    <source>
        <dbReference type="EMBL" id="HHX99571.1"/>
    </source>
</evidence>
<comment type="similarity">
    <text evidence="1">Belongs to the GSP E family.</text>
</comment>
<dbReference type="FunFam" id="3.40.50.300:FF:000398">
    <property type="entry name" value="Type IV pilus assembly ATPase PilB"/>
    <property type="match status" value="1"/>
</dbReference>
<dbReference type="SUPFAM" id="SSF52540">
    <property type="entry name" value="P-loop containing nucleoside triphosphate hydrolases"/>
    <property type="match status" value="2"/>
</dbReference>
<evidence type="ECO:0000313" key="7">
    <source>
        <dbReference type="Proteomes" id="UP000576550"/>
    </source>
</evidence>
<dbReference type="Gene3D" id="3.40.50.300">
    <property type="entry name" value="P-loop containing nucleotide triphosphate hydrolases"/>
    <property type="match status" value="1"/>
</dbReference>
<dbReference type="InterPro" id="IPR027417">
    <property type="entry name" value="P-loop_NTPase"/>
</dbReference>
<dbReference type="Pfam" id="PF00437">
    <property type="entry name" value="T2SSE"/>
    <property type="match status" value="2"/>
</dbReference>
<dbReference type="AlphaFoldDB" id="A0A832R8Q7"/>
<keyword evidence="2" id="KW-0547">Nucleotide-binding</keyword>
<feature type="region of interest" description="Disordered" evidence="4">
    <location>
        <begin position="109"/>
        <end position="143"/>
    </location>
</feature>
<dbReference type="CDD" id="cd01129">
    <property type="entry name" value="PulE-GspE-like"/>
    <property type="match status" value="1"/>
</dbReference>
<evidence type="ECO:0000256" key="4">
    <source>
        <dbReference type="SAM" id="MobiDB-lite"/>
    </source>
</evidence>
<gene>
    <name evidence="6" type="ORF">GX533_02770</name>
</gene>
<sequence length="471" mass="53042">MVELLQLLDDVLKKKINISDFLDALVVDALKSGASDIHIESKEDDILLVRYRVDGVLRDIISIGPELKDTLLFIIKVRAKLRTDVHLAPQDGKIPFVVKKADIDGDKEKIKKEEENDKDQEKDDVEEPIEEKEKKKKEKEEEEQEKKVLNRLEAFKAEEKDTYNVDARVSILPVSYGEKVVIRLLTQANRSHSLADLGFEEHDLAELEKAYTQPYGLILITGPTGSGKTTTLYSILKILNTREVNITTIEDPVEYSIEGVNHIQINVKSDLTFATGLRSILRQDPNVIMVGEIRDTETARITVNSALTGHLVLSTLHANDSVSAVPRLIDMGIEPFLIASTLNIVVAQRLARKLCPDCKKPCSLEKDKEIKEMLKIRPDVAKYIKPTDKFYKAVGCDKCNNVGLKGRIGIYEVLVINKTMRDTIIKNPTMDDIFQTAKKSGFKLMVEDAVDKLKKGYIDIPELLKVIAIKD</sequence>